<dbReference type="PANTHER" id="PTHR10628:SF30">
    <property type="entry name" value="EXO-ALPHA-SIALIDASE"/>
    <property type="match status" value="1"/>
</dbReference>
<evidence type="ECO:0000313" key="6">
    <source>
        <dbReference type="Proteomes" id="UP001209168"/>
    </source>
</evidence>
<dbReference type="GO" id="GO:0004308">
    <property type="term" value="F:exo-alpha-sialidase activity"/>
    <property type="evidence" value="ECO:0007669"/>
    <property type="project" value="UniProtKB-EC"/>
</dbReference>
<dbReference type="RefSeq" id="WP_264901781.1">
    <property type="nucleotide sequence ID" value="NZ_CATKVU010000006.1"/>
</dbReference>
<dbReference type="GO" id="GO:0016020">
    <property type="term" value="C:membrane"/>
    <property type="evidence" value="ECO:0007669"/>
    <property type="project" value="TreeGrafter"/>
</dbReference>
<dbReference type="EMBL" id="JAPDVH010000001">
    <property type="protein sequence ID" value="MCW4156308.1"/>
    <property type="molecule type" value="Genomic_DNA"/>
</dbReference>
<organism evidence="5 6">
    <name type="scientific">Segatella copri</name>
    <dbReference type="NCBI Taxonomy" id="165179"/>
    <lineage>
        <taxon>Bacteria</taxon>
        <taxon>Pseudomonadati</taxon>
        <taxon>Bacteroidota</taxon>
        <taxon>Bacteroidia</taxon>
        <taxon>Bacteroidales</taxon>
        <taxon>Prevotellaceae</taxon>
        <taxon>Segatella</taxon>
    </lineage>
</organism>
<dbReference type="InterPro" id="IPR036278">
    <property type="entry name" value="Sialidase_sf"/>
</dbReference>
<keyword evidence="4" id="KW-0732">Signal</keyword>
<dbReference type="Proteomes" id="UP001209168">
    <property type="component" value="Unassembled WGS sequence"/>
</dbReference>
<evidence type="ECO:0000313" key="5">
    <source>
        <dbReference type="EMBL" id="MCW4156308.1"/>
    </source>
</evidence>
<proteinExistence type="inferred from homology"/>
<accession>A0AAW5USE0</accession>
<evidence type="ECO:0000256" key="2">
    <source>
        <dbReference type="ARBA" id="ARBA00009348"/>
    </source>
</evidence>
<comment type="catalytic activity">
    <reaction evidence="1">
        <text>Hydrolysis of alpha-(2-&gt;3)-, alpha-(2-&gt;6)-, alpha-(2-&gt;8)- glycosidic linkages of terminal sialic acid residues in oligosaccharides, glycoproteins, glycolipids, colominic acid and synthetic substrates.</text>
        <dbReference type="EC" id="3.2.1.18"/>
    </reaction>
</comment>
<dbReference type="GO" id="GO:0005737">
    <property type="term" value="C:cytoplasm"/>
    <property type="evidence" value="ECO:0007669"/>
    <property type="project" value="TreeGrafter"/>
</dbReference>
<protein>
    <recommendedName>
        <fullName evidence="3">exo-alpha-sialidase</fullName>
        <ecNumber evidence="3">3.2.1.18</ecNumber>
    </recommendedName>
</protein>
<comment type="caution">
    <text evidence="5">The sequence shown here is derived from an EMBL/GenBank/DDBJ whole genome shotgun (WGS) entry which is preliminary data.</text>
</comment>
<dbReference type="CDD" id="cd15482">
    <property type="entry name" value="Sialidase_non-viral"/>
    <property type="match status" value="1"/>
</dbReference>
<evidence type="ECO:0000256" key="3">
    <source>
        <dbReference type="ARBA" id="ARBA00012733"/>
    </source>
</evidence>
<evidence type="ECO:0000256" key="1">
    <source>
        <dbReference type="ARBA" id="ARBA00000427"/>
    </source>
</evidence>
<sequence length="409" mass="45630">MIICKKNFSVFMLLSVLGISFPMTLFGQSVTVFSNAKGQYRIPSIVECKSGKYIAFTDHRYQNQDIGGGRHLDIVMKESKDCGRNWTSTEKIVAKGGNGIPTSFDCAHGDAATVVDKKSGRILMMCASGGISYWESNRKKPLMMGRYYSDDEGKTWKGTDVTKEIYDLMPDVQQAFFASGRICQSRLIKVGKYYRIYAVLATREGNRVLYSDNFGETWLLLGNNVADSAPKGDEAKIEELPDGNVLLSSRIASGRLFNIYKYENPKKATGIWGNTVLSHKENNGVAGSSNACNGEILLADAHKNGKKVKLLLQSIPLGPQRSHVGIFYKVLESPKDYVSPEVIAKDWEGSYQVSDTSSAYSTMVQSKDGSILFLMEENAFRHPETESDDYYDIRFVKLSIQQITNNQYK</sequence>
<dbReference type="PANTHER" id="PTHR10628">
    <property type="entry name" value="SIALIDASE"/>
    <property type="match status" value="1"/>
</dbReference>
<name>A0AAW5USE0_9BACT</name>
<comment type="similarity">
    <text evidence="2">Belongs to the glycosyl hydrolase 33 family.</text>
</comment>
<evidence type="ECO:0000256" key="4">
    <source>
        <dbReference type="SAM" id="SignalP"/>
    </source>
</evidence>
<dbReference type="SUPFAM" id="SSF50939">
    <property type="entry name" value="Sialidases"/>
    <property type="match status" value="1"/>
</dbReference>
<feature type="chain" id="PRO_5043554653" description="exo-alpha-sialidase" evidence="4">
    <location>
        <begin position="28"/>
        <end position="409"/>
    </location>
</feature>
<dbReference type="GO" id="GO:0006689">
    <property type="term" value="P:ganglioside catabolic process"/>
    <property type="evidence" value="ECO:0007669"/>
    <property type="project" value="TreeGrafter"/>
</dbReference>
<reference evidence="5" key="1">
    <citation type="submission" date="2022-11" db="EMBL/GenBank/DDBJ databases">
        <title>Genomic repertoires linked with pathogenic potency of arthritogenic Prevotella copri isolated from the gut of rheumatoid arthritis patients.</title>
        <authorList>
            <person name="Nii T."/>
            <person name="Maeda Y."/>
            <person name="Motooka D."/>
            <person name="Naito M."/>
            <person name="Matsumoto Y."/>
            <person name="Ogawa T."/>
            <person name="Oguro-Igashira E."/>
            <person name="Kishikawa T."/>
            <person name="Yamashita M."/>
            <person name="Koizumi S."/>
            <person name="Kurakawa T."/>
            <person name="Okumura R."/>
            <person name="Kayama H."/>
            <person name="Murakami M."/>
            <person name="Sakaguchi T."/>
            <person name="Das B."/>
            <person name="Nakamura S."/>
            <person name="Okada Y."/>
            <person name="Kumanogoh A."/>
            <person name="Takeda K."/>
        </authorList>
    </citation>
    <scope>NUCLEOTIDE SEQUENCE</scope>
    <source>
        <strain evidence="5">H012_8</strain>
    </source>
</reference>
<dbReference type="EC" id="3.2.1.18" evidence="3"/>
<keyword evidence="5" id="KW-0378">Hydrolase</keyword>
<dbReference type="GO" id="GO:0009313">
    <property type="term" value="P:oligosaccharide catabolic process"/>
    <property type="evidence" value="ECO:0007669"/>
    <property type="project" value="TreeGrafter"/>
</dbReference>
<dbReference type="Gene3D" id="2.120.10.10">
    <property type="match status" value="1"/>
</dbReference>
<dbReference type="InterPro" id="IPR026856">
    <property type="entry name" value="Sialidase_fam"/>
</dbReference>
<gene>
    <name evidence="5" type="ORF">ONT23_12370</name>
</gene>
<dbReference type="AlphaFoldDB" id="A0AAW5USE0"/>
<feature type="signal peptide" evidence="4">
    <location>
        <begin position="1"/>
        <end position="27"/>
    </location>
</feature>